<evidence type="ECO:0000256" key="1">
    <source>
        <dbReference type="ARBA" id="ARBA00008231"/>
    </source>
</evidence>
<dbReference type="InterPro" id="IPR011419">
    <property type="entry name" value="ATP12_ATP_synth-F1-assembly"/>
</dbReference>
<accession>A0ABT0D6M3</accession>
<reference evidence="4 5" key="1">
    <citation type="submission" date="2022-04" db="EMBL/GenBank/DDBJ databases">
        <authorList>
            <person name="Grouzdev D.S."/>
            <person name="Pantiukh K.S."/>
            <person name="Krutkina M.S."/>
        </authorList>
    </citation>
    <scope>NUCLEOTIDE SEQUENCE [LARGE SCALE GENOMIC DNA]</scope>
    <source>
        <strain evidence="4 5">6x-1</strain>
    </source>
</reference>
<dbReference type="Proteomes" id="UP001203284">
    <property type="component" value="Unassembled WGS sequence"/>
</dbReference>
<dbReference type="PANTHER" id="PTHR21013">
    <property type="entry name" value="ATP SYNTHASE MITOCHONDRIAL F1 COMPLEX ASSEMBLY FACTOR 2/ATP12 PROTEIN, MITOCHONDRIAL PRECURSOR"/>
    <property type="match status" value="1"/>
</dbReference>
<dbReference type="EMBL" id="JALKCH010000001">
    <property type="protein sequence ID" value="MCK0195589.1"/>
    <property type="molecule type" value="Genomic_DNA"/>
</dbReference>
<dbReference type="PANTHER" id="PTHR21013:SF10">
    <property type="entry name" value="ATP SYNTHASE MITOCHONDRIAL F1 COMPLEX ASSEMBLY FACTOR 2"/>
    <property type="match status" value="1"/>
</dbReference>
<name>A0ABT0D6M3_9HYPH</name>
<dbReference type="InterPro" id="IPR023335">
    <property type="entry name" value="ATP12_ortho_dom_sf"/>
</dbReference>
<protein>
    <submittedName>
        <fullName evidence="4">ATPase</fullName>
    </submittedName>
</protein>
<evidence type="ECO:0000256" key="2">
    <source>
        <dbReference type="ARBA" id="ARBA00022946"/>
    </source>
</evidence>
<gene>
    <name evidence="4" type="ORF">MWN34_01545</name>
</gene>
<dbReference type="SUPFAM" id="SSF160909">
    <property type="entry name" value="ATP12-like"/>
    <property type="match status" value="1"/>
</dbReference>
<comment type="similarity">
    <text evidence="1">Belongs to the ATP12 family.</text>
</comment>
<dbReference type="InterPro" id="IPR042272">
    <property type="entry name" value="ATP12_ATP_synth-F1-assembly_N"/>
</dbReference>
<dbReference type="Gene3D" id="3.30.2180.10">
    <property type="entry name" value="ATP12-like"/>
    <property type="match status" value="1"/>
</dbReference>
<dbReference type="Pfam" id="PF07542">
    <property type="entry name" value="ATP12"/>
    <property type="match status" value="1"/>
</dbReference>
<keyword evidence="3" id="KW-0143">Chaperone</keyword>
<keyword evidence="2" id="KW-0809">Transit peptide</keyword>
<comment type="caution">
    <text evidence="4">The sequence shown here is derived from an EMBL/GenBank/DDBJ whole genome shotgun (WGS) entry which is preliminary data.</text>
</comment>
<proteinExistence type="inferred from homology"/>
<organism evidence="4 5">
    <name type="scientific">Ancylobacter crimeensis</name>
    <dbReference type="NCBI Taxonomy" id="2579147"/>
    <lineage>
        <taxon>Bacteria</taxon>
        <taxon>Pseudomonadati</taxon>
        <taxon>Pseudomonadota</taxon>
        <taxon>Alphaproteobacteria</taxon>
        <taxon>Hyphomicrobiales</taxon>
        <taxon>Xanthobacteraceae</taxon>
        <taxon>Ancylobacter</taxon>
    </lineage>
</organism>
<keyword evidence="5" id="KW-1185">Reference proteome</keyword>
<dbReference type="Gene3D" id="1.10.3580.10">
    <property type="entry name" value="ATP12 ATPase"/>
    <property type="match status" value="1"/>
</dbReference>
<evidence type="ECO:0000313" key="5">
    <source>
        <dbReference type="Proteomes" id="UP001203284"/>
    </source>
</evidence>
<evidence type="ECO:0000313" key="4">
    <source>
        <dbReference type="EMBL" id="MCK0195589.1"/>
    </source>
</evidence>
<evidence type="ECO:0000256" key="3">
    <source>
        <dbReference type="ARBA" id="ARBA00023186"/>
    </source>
</evidence>
<sequence>MDRPALPKRFYARAEARSVDGGFRVELDGRPVRTPGRQVVEVPSQPLAVRMAEEWSGQGEVIDPGTMPMVRLVNSALDGVAGAMEATAGEIVRYAGSDLLCYRADSPVRLASLQHELWNPVLDWLRARFGARFNVAEGVMFVAQPGESLSAIASAMPADPLRLAALNLLTTLSGSAFLALAVWHGELEAEDAWRRAHLDEDVQAEVWGRDALAEQRRATRWRDFEAAAILLTTLK</sequence>